<dbReference type="STRING" id="312017.W7WZ02"/>
<gene>
    <name evidence="1" type="ORF">TTHERM_000732901</name>
</gene>
<keyword evidence="2" id="KW-1185">Reference proteome</keyword>
<dbReference type="InterPro" id="IPR036188">
    <property type="entry name" value="FAD/NAD-bd_sf"/>
</dbReference>
<dbReference type="KEGG" id="tet:TTHERM_000732901"/>
<dbReference type="RefSeq" id="XP_012655338.1">
    <property type="nucleotide sequence ID" value="XM_012799884.1"/>
</dbReference>
<dbReference type="AlphaFoldDB" id="W7WZ02"/>
<dbReference type="OrthoDB" id="5376590at2759"/>
<dbReference type="GO" id="GO:0070224">
    <property type="term" value="F:sulfide:quinone oxidoreductase activity"/>
    <property type="evidence" value="ECO:0007669"/>
    <property type="project" value="TreeGrafter"/>
</dbReference>
<dbReference type="GO" id="GO:0070221">
    <property type="term" value="P:sulfide oxidation, using sulfide:quinone oxidoreductase"/>
    <property type="evidence" value="ECO:0007669"/>
    <property type="project" value="TreeGrafter"/>
</dbReference>
<dbReference type="Gene3D" id="3.50.50.60">
    <property type="entry name" value="FAD/NAD(P)-binding domain"/>
    <property type="match status" value="1"/>
</dbReference>
<proteinExistence type="predicted"/>
<sequence length="124" mass="14305">MMQKNHIELNKIYQTRKLTSSLMLQLRLSQSKTSLSLTMAENGPMITSLLRLEQRSISNESKEAFDDSNCPACSIYWKDYATKFNQFAQEFKRGKSVFTEPQMPIKCGGAPQKVLYLNEERLMV</sequence>
<protein>
    <submittedName>
        <fullName evidence="1">Uncharacterized protein</fullName>
    </submittedName>
</protein>
<accession>W7WZ02</accession>
<organism evidence="1 2">
    <name type="scientific">Tetrahymena thermophila (strain SB210)</name>
    <dbReference type="NCBI Taxonomy" id="312017"/>
    <lineage>
        <taxon>Eukaryota</taxon>
        <taxon>Sar</taxon>
        <taxon>Alveolata</taxon>
        <taxon>Ciliophora</taxon>
        <taxon>Intramacronucleata</taxon>
        <taxon>Oligohymenophorea</taxon>
        <taxon>Hymenostomatida</taxon>
        <taxon>Tetrahymenina</taxon>
        <taxon>Tetrahymenidae</taxon>
        <taxon>Tetrahymena</taxon>
    </lineage>
</organism>
<dbReference type="GO" id="GO:0071949">
    <property type="term" value="F:FAD binding"/>
    <property type="evidence" value="ECO:0007669"/>
    <property type="project" value="TreeGrafter"/>
</dbReference>
<evidence type="ECO:0000313" key="2">
    <source>
        <dbReference type="Proteomes" id="UP000009168"/>
    </source>
</evidence>
<dbReference type="Proteomes" id="UP000009168">
    <property type="component" value="Unassembled WGS sequence"/>
</dbReference>
<dbReference type="PANTHER" id="PTHR10632:SF2">
    <property type="entry name" value="SULFIDE:QUINONE OXIDOREDUCTASE, MITOCHONDRIAL"/>
    <property type="match status" value="1"/>
</dbReference>
<dbReference type="GO" id="GO:0005739">
    <property type="term" value="C:mitochondrion"/>
    <property type="evidence" value="ECO:0007669"/>
    <property type="project" value="TreeGrafter"/>
</dbReference>
<dbReference type="InParanoid" id="W7WZ02"/>
<name>W7WZ02_TETTS</name>
<dbReference type="InterPro" id="IPR015904">
    <property type="entry name" value="Sulphide_quinone_reductase"/>
</dbReference>
<dbReference type="GeneID" id="24440460"/>
<dbReference type="EMBL" id="GG662485">
    <property type="protein sequence ID" value="EWS72145.1"/>
    <property type="molecule type" value="Genomic_DNA"/>
</dbReference>
<dbReference type="PANTHER" id="PTHR10632">
    <property type="entry name" value="SULFIDE:QUINONE OXIDOREDUCTASE"/>
    <property type="match status" value="1"/>
</dbReference>
<reference evidence="2" key="1">
    <citation type="journal article" date="2006" name="PLoS Biol.">
        <title>Macronuclear genome sequence of the ciliate Tetrahymena thermophila, a model eukaryote.</title>
        <authorList>
            <person name="Eisen J.A."/>
            <person name="Coyne R.S."/>
            <person name="Wu M."/>
            <person name="Wu D."/>
            <person name="Thiagarajan M."/>
            <person name="Wortman J.R."/>
            <person name="Badger J.H."/>
            <person name="Ren Q."/>
            <person name="Amedeo P."/>
            <person name="Jones K.M."/>
            <person name="Tallon L.J."/>
            <person name="Delcher A.L."/>
            <person name="Salzberg S.L."/>
            <person name="Silva J.C."/>
            <person name="Haas B.J."/>
            <person name="Majoros W.H."/>
            <person name="Farzad M."/>
            <person name="Carlton J.M."/>
            <person name="Smith R.K. Jr."/>
            <person name="Garg J."/>
            <person name="Pearlman R.E."/>
            <person name="Karrer K.M."/>
            <person name="Sun L."/>
            <person name="Manning G."/>
            <person name="Elde N.C."/>
            <person name="Turkewitz A.P."/>
            <person name="Asai D.J."/>
            <person name="Wilkes D.E."/>
            <person name="Wang Y."/>
            <person name="Cai H."/>
            <person name="Collins K."/>
            <person name="Stewart B.A."/>
            <person name="Lee S.R."/>
            <person name="Wilamowska K."/>
            <person name="Weinberg Z."/>
            <person name="Ruzzo W.L."/>
            <person name="Wloga D."/>
            <person name="Gaertig J."/>
            <person name="Frankel J."/>
            <person name="Tsao C.-C."/>
            <person name="Gorovsky M.A."/>
            <person name="Keeling P.J."/>
            <person name="Waller R.F."/>
            <person name="Patron N.J."/>
            <person name="Cherry J.M."/>
            <person name="Stover N.A."/>
            <person name="Krieger C.J."/>
            <person name="del Toro C."/>
            <person name="Ryder H.F."/>
            <person name="Williamson S.C."/>
            <person name="Barbeau R.A."/>
            <person name="Hamilton E.P."/>
            <person name="Orias E."/>
        </authorList>
    </citation>
    <scope>NUCLEOTIDE SEQUENCE [LARGE SCALE GENOMIC DNA]</scope>
    <source>
        <strain evidence="2">SB210</strain>
    </source>
</reference>
<evidence type="ECO:0000313" key="1">
    <source>
        <dbReference type="EMBL" id="EWS72145.1"/>
    </source>
</evidence>